<protein>
    <submittedName>
        <fullName evidence="1">Uncharacterized protein</fullName>
    </submittedName>
</protein>
<comment type="caution">
    <text evidence="1">The sequence shown here is derived from an EMBL/GenBank/DDBJ whole genome shotgun (WGS) entry which is preliminary data.</text>
</comment>
<proteinExistence type="predicted"/>
<dbReference type="AlphaFoldDB" id="A0AAV4UI84"/>
<dbReference type="EMBL" id="BPLQ01011335">
    <property type="protein sequence ID" value="GIY57410.1"/>
    <property type="molecule type" value="Genomic_DNA"/>
</dbReference>
<dbReference type="Proteomes" id="UP001054837">
    <property type="component" value="Unassembled WGS sequence"/>
</dbReference>
<evidence type="ECO:0000313" key="1">
    <source>
        <dbReference type="EMBL" id="GIY57410.1"/>
    </source>
</evidence>
<name>A0AAV4UI84_9ARAC</name>
<accession>A0AAV4UI84</accession>
<sequence>MIPMHLCCRCREARLCVHLLELHRPGAGLPAVHRGEPVPPEARRLLHLGGFLHTLGSNSTVYIHGKYPQNPQHHSPTVLSCSSQPFVSVCMGMSLSASAPVLFFPAFYFPHVELSDWPPCVFTSSLGAV</sequence>
<gene>
    <name evidence="1" type="ORF">CDAR_368041</name>
</gene>
<evidence type="ECO:0000313" key="2">
    <source>
        <dbReference type="Proteomes" id="UP001054837"/>
    </source>
</evidence>
<organism evidence="1 2">
    <name type="scientific">Caerostris darwini</name>
    <dbReference type="NCBI Taxonomy" id="1538125"/>
    <lineage>
        <taxon>Eukaryota</taxon>
        <taxon>Metazoa</taxon>
        <taxon>Ecdysozoa</taxon>
        <taxon>Arthropoda</taxon>
        <taxon>Chelicerata</taxon>
        <taxon>Arachnida</taxon>
        <taxon>Araneae</taxon>
        <taxon>Araneomorphae</taxon>
        <taxon>Entelegynae</taxon>
        <taxon>Araneoidea</taxon>
        <taxon>Araneidae</taxon>
        <taxon>Caerostris</taxon>
    </lineage>
</organism>
<reference evidence="1 2" key="1">
    <citation type="submission" date="2021-06" db="EMBL/GenBank/DDBJ databases">
        <title>Caerostris darwini draft genome.</title>
        <authorList>
            <person name="Kono N."/>
            <person name="Arakawa K."/>
        </authorList>
    </citation>
    <scope>NUCLEOTIDE SEQUENCE [LARGE SCALE GENOMIC DNA]</scope>
</reference>
<keyword evidence="2" id="KW-1185">Reference proteome</keyword>